<keyword evidence="5" id="KW-1185">Reference proteome</keyword>
<protein>
    <recommendedName>
        <fullName evidence="3">DUF6594 domain-containing protein</fullName>
    </recommendedName>
</protein>
<keyword evidence="2" id="KW-0472">Membrane</keyword>
<evidence type="ECO:0000313" key="4">
    <source>
        <dbReference type="EMBL" id="KAL2284090.1"/>
    </source>
</evidence>
<keyword evidence="2" id="KW-0812">Transmembrane</keyword>
<accession>A0ABR4ENS4</accession>
<reference evidence="4 5" key="1">
    <citation type="submission" date="2024-03" db="EMBL/GenBank/DDBJ databases">
        <title>A high-quality draft genome sequence of Diaporthe vaccinii, a causative agent of upright dieback and viscid rot disease in cranberry plants.</title>
        <authorList>
            <person name="Sarrasin M."/>
            <person name="Lang B.F."/>
            <person name="Burger G."/>
        </authorList>
    </citation>
    <scope>NUCLEOTIDE SEQUENCE [LARGE SCALE GENOMIC DNA]</scope>
    <source>
        <strain evidence="4 5">IS7</strain>
    </source>
</reference>
<dbReference type="Proteomes" id="UP001600888">
    <property type="component" value="Unassembled WGS sequence"/>
</dbReference>
<gene>
    <name evidence="4" type="ORF">FJTKL_09294</name>
</gene>
<dbReference type="Pfam" id="PF20237">
    <property type="entry name" value="DUF6594"/>
    <property type="match status" value="1"/>
</dbReference>
<sequence>MAEEVDPEKQSDAASAQRTETSLPASTAPEVPRPSRGYAQLAEFMTKTHHGMMRRFKDLSTQNLLYLQAELCQLRFELDRETAADAQYPRTDERSNWDFHWRLLATSGQRQGIDDKRWRTWLKLRERLYEYQDAIQRHAKIASMAGPTGDQRSILAKIVGRDSLSESSMQFLSRELRGLEPEAYKAVFLDDLVLLEAADEDNDPLERFVVNAVLRILRAFRGCKMKLIRQEDIESGLGGSLAIVGGRVYQWDKRTYSRANRVIGAMFSTVVPVASVVTLYAVQSMGLRVGLVCVFSLMFCLALSTLTKTRRIEVFAATAAFMSVQLVFISQGN</sequence>
<dbReference type="PANTHER" id="PTHR34502:SF5">
    <property type="entry name" value="DUF6594 DOMAIN-CONTAINING PROTEIN"/>
    <property type="match status" value="1"/>
</dbReference>
<proteinExistence type="predicted"/>
<feature type="domain" description="DUF6594" evidence="3">
    <location>
        <begin position="38"/>
        <end position="325"/>
    </location>
</feature>
<dbReference type="EMBL" id="JBAWTH010000039">
    <property type="protein sequence ID" value="KAL2284090.1"/>
    <property type="molecule type" value="Genomic_DNA"/>
</dbReference>
<feature type="region of interest" description="Disordered" evidence="1">
    <location>
        <begin position="1"/>
        <end position="35"/>
    </location>
</feature>
<evidence type="ECO:0000313" key="5">
    <source>
        <dbReference type="Proteomes" id="UP001600888"/>
    </source>
</evidence>
<dbReference type="PANTHER" id="PTHR34502">
    <property type="entry name" value="DUF6594 DOMAIN-CONTAINING PROTEIN-RELATED"/>
    <property type="match status" value="1"/>
</dbReference>
<feature type="compositionally biased region" description="Polar residues" evidence="1">
    <location>
        <begin position="12"/>
        <end position="25"/>
    </location>
</feature>
<feature type="transmembrane region" description="Helical" evidence="2">
    <location>
        <begin position="314"/>
        <end position="332"/>
    </location>
</feature>
<feature type="transmembrane region" description="Helical" evidence="2">
    <location>
        <begin position="287"/>
        <end position="307"/>
    </location>
</feature>
<evidence type="ECO:0000256" key="1">
    <source>
        <dbReference type="SAM" id="MobiDB-lite"/>
    </source>
</evidence>
<feature type="transmembrane region" description="Helical" evidence="2">
    <location>
        <begin position="262"/>
        <end position="281"/>
    </location>
</feature>
<organism evidence="4 5">
    <name type="scientific">Diaporthe vaccinii</name>
    <dbReference type="NCBI Taxonomy" id="105482"/>
    <lineage>
        <taxon>Eukaryota</taxon>
        <taxon>Fungi</taxon>
        <taxon>Dikarya</taxon>
        <taxon>Ascomycota</taxon>
        <taxon>Pezizomycotina</taxon>
        <taxon>Sordariomycetes</taxon>
        <taxon>Sordariomycetidae</taxon>
        <taxon>Diaporthales</taxon>
        <taxon>Diaporthaceae</taxon>
        <taxon>Diaporthe</taxon>
        <taxon>Diaporthe eres species complex</taxon>
    </lineage>
</organism>
<dbReference type="InterPro" id="IPR046529">
    <property type="entry name" value="DUF6594"/>
</dbReference>
<comment type="caution">
    <text evidence="4">The sequence shown here is derived from an EMBL/GenBank/DDBJ whole genome shotgun (WGS) entry which is preliminary data.</text>
</comment>
<evidence type="ECO:0000259" key="3">
    <source>
        <dbReference type="Pfam" id="PF20237"/>
    </source>
</evidence>
<evidence type="ECO:0000256" key="2">
    <source>
        <dbReference type="SAM" id="Phobius"/>
    </source>
</evidence>
<name>A0ABR4ENS4_9PEZI</name>
<keyword evidence="2" id="KW-1133">Transmembrane helix</keyword>